<feature type="compositionally biased region" description="Polar residues" evidence="5">
    <location>
        <begin position="29"/>
        <end position="45"/>
    </location>
</feature>
<evidence type="ECO:0000313" key="6">
    <source>
        <dbReference type="EMBL" id="SCU89654.1"/>
    </source>
</evidence>
<accession>A0A1G4JH10</accession>
<dbReference type="CDD" id="cd01425">
    <property type="entry name" value="RPS2"/>
    <property type="match status" value="1"/>
</dbReference>
<gene>
    <name evidence="6" type="ORF">LANO_0D05864G</name>
</gene>
<keyword evidence="7" id="KW-1185">Reference proteome</keyword>
<dbReference type="FunFam" id="3.40.50.10490:FF:000055">
    <property type="entry name" value="Mitochondrial ribosomal protein"/>
    <property type="match status" value="1"/>
</dbReference>
<feature type="region of interest" description="Disordered" evidence="5">
    <location>
        <begin position="29"/>
        <end position="55"/>
    </location>
</feature>
<dbReference type="PANTHER" id="PTHR12534">
    <property type="entry name" value="30S RIBOSOMAL PROTEIN S2 PROKARYOTIC AND ORGANELLAR"/>
    <property type="match status" value="1"/>
</dbReference>
<dbReference type="EMBL" id="LT598448">
    <property type="protein sequence ID" value="SCU89654.1"/>
    <property type="molecule type" value="Genomic_DNA"/>
</dbReference>
<dbReference type="PROSITE" id="PS00963">
    <property type="entry name" value="RIBOSOMAL_S2_2"/>
    <property type="match status" value="1"/>
</dbReference>
<dbReference type="InterPro" id="IPR005706">
    <property type="entry name" value="Ribosomal_uS2_bac/mit/plastid"/>
</dbReference>
<dbReference type="Proteomes" id="UP000189911">
    <property type="component" value="Chromosome D"/>
</dbReference>
<dbReference type="PANTHER" id="PTHR12534:SF0">
    <property type="entry name" value="SMALL RIBOSOMAL SUBUNIT PROTEIN US2M"/>
    <property type="match status" value="1"/>
</dbReference>
<dbReference type="InterPro" id="IPR001865">
    <property type="entry name" value="Ribosomal_uS2"/>
</dbReference>
<evidence type="ECO:0000256" key="3">
    <source>
        <dbReference type="ARBA" id="ARBA00023274"/>
    </source>
</evidence>
<dbReference type="HAMAP" id="MF_00291_B">
    <property type="entry name" value="Ribosomal_uS2_B"/>
    <property type="match status" value="1"/>
</dbReference>
<dbReference type="Pfam" id="PF00318">
    <property type="entry name" value="Ribosomal_S2"/>
    <property type="match status" value="1"/>
</dbReference>
<dbReference type="PROSITE" id="PS00962">
    <property type="entry name" value="RIBOSOMAL_S2_1"/>
    <property type="match status" value="1"/>
</dbReference>
<reference evidence="7" key="1">
    <citation type="submission" date="2016-03" db="EMBL/GenBank/DDBJ databases">
        <authorList>
            <person name="Devillers Hugo."/>
        </authorList>
    </citation>
    <scope>NUCLEOTIDE SEQUENCE [LARGE SCALE GENOMIC DNA]</scope>
</reference>
<evidence type="ECO:0000256" key="2">
    <source>
        <dbReference type="ARBA" id="ARBA00022980"/>
    </source>
</evidence>
<keyword evidence="2 4" id="KW-0689">Ribosomal protein</keyword>
<proteinExistence type="inferred from homology"/>
<evidence type="ECO:0000313" key="7">
    <source>
        <dbReference type="Proteomes" id="UP000189911"/>
    </source>
</evidence>
<evidence type="ECO:0000256" key="1">
    <source>
        <dbReference type="ARBA" id="ARBA00006242"/>
    </source>
</evidence>
<dbReference type="InterPro" id="IPR018130">
    <property type="entry name" value="Ribosomal_uS2_CS"/>
</dbReference>
<protein>
    <submittedName>
        <fullName evidence="6">LANO_0D05864g1_1</fullName>
    </submittedName>
</protein>
<dbReference type="SUPFAM" id="SSF52313">
    <property type="entry name" value="Ribosomal protein S2"/>
    <property type="match status" value="1"/>
</dbReference>
<keyword evidence="3 4" id="KW-0687">Ribonucleoprotein</keyword>
<dbReference type="GO" id="GO:0005763">
    <property type="term" value="C:mitochondrial small ribosomal subunit"/>
    <property type="evidence" value="ECO:0007669"/>
    <property type="project" value="TreeGrafter"/>
</dbReference>
<dbReference type="InterPro" id="IPR023591">
    <property type="entry name" value="Ribosomal_uS2_flav_dom_sf"/>
</dbReference>
<dbReference type="AlphaFoldDB" id="A0A1G4JH10"/>
<evidence type="ECO:0000256" key="4">
    <source>
        <dbReference type="RuleBase" id="RU003631"/>
    </source>
</evidence>
<dbReference type="GO" id="GO:0003735">
    <property type="term" value="F:structural constituent of ribosome"/>
    <property type="evidence" value="ECO:0007669"/>
    <property type="project" value="InterPro"/>
</dbReference>
<dbReference type="PRINTS" id="PR00395">
    <property type="entry name" value="RIBOSOMALS2"/>
</dbReference>
<name>A0A1G4JH10_9SACH</name>
<dbReference type="Gene3D" id="3.40.50.10490">
    <property type="entry name" value="Glucose-6-phosphate isomerase like protein, domain 1"/>
    <property type="match status" value="1"/>
</dbReference>
<sequence>MFLVRRTTGRSVRSRLAFCSQDLTRGITTADKTSINNESTPSAGTSPEEPLSEPHDELSVLRQREYNNQVKEILRSFSKTPTEEISNFHSSLSKDLGTREKQLDDELTSFLKQFSQLNKVIEPKSDRVETQVLSNQSRIKSFPFLVPSSKDKPYSTQELFLRQMKHAENSGKLGASIENVYLPHRDIFNPPTIDRLSISELLAAGVHLGQSTSLWRPNTQPYIYGEYKGIHIIDLNKTLSSVKRAAAVVQGVAERGGTILFLGTREGQKRALQEAARRTHGFYVSTRWIPGTLTNPTEISSVWERHEVDFADMPTNRQLNADEEAGIVKPDLLVILNPTENRNALNEAMQARIPTIGIIDTDSEPSLVTYPIPGNDDSLRSVNLLLSVLAKAGEIGLQSRLQKITSQSAT</sequence>
<dbReference type="NCBIfam" id="TIGR01011">
    <property type="entry name" value="rpsB_bact"/>
    <property type="match status" value="1"/>
</dbReference>
<organism evidence="6 7">
    <name type="scientific">Lachancea nothofagi CBS 11611</name>
    <dbReference type="NCBI Taxonomy" id="1266666"/>
    <lineage>
        <taxon>Eukaryota</taxon>
        <taxon>Fungi</taxon>
        <taxon>Dikarya</taxon>
        <taxon>Ascomycota</taxon>
        <taxon>Saccharomycotina</taxon>
        <taxon>Saccharomycetes</taxon>
        <taxon>Saccharomycetales</taxon>
        <taxon>Saccharomycetaceae</taxon>
        <taxon>Lachancea</taxon>
    </lineage>
</organism>
<evidence type="ECO:0000256" key="5">
    <source>
        <dbReference type="SAM" id="MobiDB-lite"/>
    </source>
</evidence>
<dbReference type="GO" id="GO:0006412">
    <property type="term" value="P:translation"/>
    <property type="evidence" value="ECO:0007669"/>
    <property type="project" value="InterPro"/>
</dbReference>
<dbReference type="OrthoDB" id="2320368at2759"/>
<comment type="similarity">
    <text evidence="1 4">Belongs to the universal ribosomal protein uS2 family.</text>
</comment>